<proteinExistence type="predicted"/>
<evidence type="ECO:0000313" key="1">
    <source>
        <dbReference type="EMBL" id="JAT10364.1"/>
    </source>
</evidence>
<accession>A0A1B6KGT2</accession>
<feature type="non-terminal residue" evidence="1">
    <location>
        <position position="1"/>
    </location>
</feature>
<dbReference type="EMBL" id="GEBQ01029613">
    <property type="protein sequence ID" value="JAT10364.1"/>
    <property type="molecule type" value="Transcribed_RNA"/>
</dbReference>
<evidence type="ECO:0008006" key="2">
    <source>
        <dbReference type="Google" id="ProtNLM"/>
    </source>
</evidence>
<protein>
    <recommendedName>
        <fullName evidence="2">Reverse transcriptase domain-containing protein</fullName>
    </recommendedName>
</protein>
<organism evidence="1">
    <name type="scientific">Graphocephala atropunctata</name>
    <dbReference type="NCBI Taxonomy" id="36148"/>
    <lineage>
        <taxon>Eukaryota</taxon>
        <taxon>Metazoa</taxon>
        <taxon>Ecdysozoa</taxon>
        <taxon>Arthropoda</taxon>
        <taxon>Hexapoda</taxon>
        <taxon>Insecta</taxon>
        <taxon>Pterygota</taxon>
        <taxon>Neoptera</taxon>
        <taxon>Paraneoptera</taxon>
        <taxon>Hemiptera</taxon>
        <taxon>Auchenorrhyncha</taxon>
        <taxon>Membracoidea</taxon>
        <taxon>Cicadellidae</taxon>
        <taxon>Cicadellinae</taxon>
        <taxon>Cicadellini</taxon>
        <taxon>Graphocephala</taxon>
    </lineage>
</organism>
<dbReference type="AlphaFoldDB" id="A0A1B6KGT2"/>
<name>A0A1B6KGT2_9HEMI</name>
<reference evidence="1" key="1">
    <citation type="submission" date="2015-11" db="EMBL/GenBank/DDBJ databases">
        <title>De novo transcriptome assembly of four potential Pierce s Disease insect vectors from Arizona vineyards.</title>
        <authorList>
            <person name="Tassone E.E."/>
        </authorList>
    </citation>
    <scope>NUCLEOTIDE SEQUENCE</scope>
</reference>
<gene>
    <name evidence="1" type="ORF">g.32435</name>
</gene>
<sequence length="100" mass="11448">NGQLEHNSKVVANEFNNFFLNIVKNLEFVDNVPANFSELKYKSYFTENDQARSMFLEPVYTEEIIAAINSLKNNTSPGIDQISSFILKKVTPEIVNLLLY</sequence>